<dbReference type="PROSITE" id="PS50943">
    <property type="entry name" value="HTH_CROC1"/>
    <property type="match status" value="1"/>
</dbReference>
<dbReference type="GeneID" id="90072014"/>
<proteinExistence type="inferred from homology"/>
<dbReference type="InterPro" id="IPR001387">
    <property type="entry name" value="Cro/C1-type_HTH"/>
</dbReference>
<feature type="compositionally biased region" description="Polar residues" evidence="6">
    <location>
        <begin position="28"/>
        <end position="39"/>
    </location>
</feature>
<comment type="caution">
    <text evidence="8">The sequence shown here is derived from an EMBL/GenBank/DDBJ whole genome shotgun (WGS) entry which is preliminary data.</text>
</comment>
<comment type="function">
    <text evidence="5">Transcriptional coactivator that stimulates GCN4-dependent transcriptional activity by bridging the DNA-binding region of GCN4 and TBP (SPT15), thereby recruiting TBP to GCN4-bound promoters. Involved in induction of the ribosome quality control (RQC) pathway; a pathway that degrades nascent peptide chains during problematic translation. Required to prevent stalled ribosomes from frameshifting.</text>
</comment>
<dbReference type="Pfam" id="PF08523">
    <property type="entry name" value="MBF1"/>
    <property type="match status" value="1"/>
</dbReference>
<evidence type="ECO:0000256" key="4">
    <source>
        <dbReference type="ARBA" id="ARBA00023163"/>
    </source>
</evidence>
<name>A0AAV5QHS5_9ASCO</name>
<dbReference type="SMART" id="SM00530">
    <property type="entry name" value="HTH_XRE"/>
    <property type="match status" value="1"/>
</dbReference>
<evidence type="ECO:0000313" key="8">
    <source>
        <dbReference type="EMBL" id="GMM34035.1"/>
    </source>
</evidence>
<keyword evidence="2" id="KW-0805">Transcription regulation</keyword>
<evidence type="ECO:0000259" key="7">
    <source>
        <dbReference type="PROSITE" id="PS50943"/>
    </source>
</evidence>
<dbReference type="FunFam" id="1.10.260.40:FF:000018">
    <property type="entry name" value="Multiprotein bridging factor 1"/>
    <property type="match status" value="1"/>
</dbReference>
<keyword evidence="9" id="KW-1185">Reference proteome</keyword>
<dbReference type="Gene3D" id="1.10.260.40">
    <property type="entry name" value="lambda repressor-like DNA-binding domains"/>
    <property type="match status" value="1"/>
</dbReference>
<dbReference type="GO" id="GO:0003677">
    <property type="term" value="F:DNA binding"/>
    <property type="evidence" value="ECO:0007669"/>
    <property type="project" value="UniProtKB-KW"/>
</dbReference>
<dbReference type="EMBL" id="BTFZ01000002">
    <property type="protein sequence ID" value="GMM34035.1"/>
    <property type="molecule type" value="Genomic_DNA"/>
</dbReference>
<organism evidence="8 9">
    <name type="scientific">Saccharomycopsis crataegensis</name>
    <dbReference type="NCBI Taxonomy" id="43959"/>
    <lineage>
        <taxon>Eukaryota</taxon>
        <taxon>Fungi</taxon>
        <taxon>Dikarya</taxon>
        <taxon>Ascomycota</taxon>
        <taxon>Saccharomycotina</taxon>
        <taxon>Saccharomycetes</taxon>
        <taxon>Saccharomycopsidaceae</taxon>
        <taxon>Saccharomycopsis</taxon>
    </lineage>
</organism>
<sequence>MSHYNPSNTEWDSVTVVGKNVRRGPSGPKQTVARTQGQINAARRTGGVVSTEKKYGSANRSNGTEGQRLTKIDRENEVAPPKKLDISVGRIISKARAEKKLTQKELATRLNEKPNVINDYEAGRAVPNQQLLGKMERVLGVKLRGKNIGESLAKKPAK</sequence>
<dbReference type="RefSeq" id="XP_064851035.1">
    <property type="nucleotide sequence ID" value="XM_064994963.1"/>
</dbReference>
<protein>
    <submittedName>
        <fullName evidence="8">Multiprotein-bridging factor 1</fullName>
    </submittedName>
</protein>
<evidence type="ECO:0000313" key="9">
    <source>
        <dbReference type="Proteomes" id="UP001360560"/>
    </source>
</evidence>
<gene>
    <name evidence="8" type="ORF">DASC09_013600</name>
</gene>
<feature type="region of interest" description="Disordered" evidence="6">
    <location>
        <begin position="19"/>
        <end position="66"/>
    </location>
</feature>
<evidence type="ECO:0000256" key="6">
    <source>
        <dbReference type="SAM" id="MobiDB-lite"/>
    </source>
</evidence>
<dbReference type="InterPro" id="IPR013729">
    <property type="entry name" value="MBF1_N"/>
</dbReference>
<reference evidence="8 9" key="1">
    <citation type="journal article" date="2023" name="Elife">
        <title>Identification of key yeast species and microbe-microbe interactions impacting larval growth of Drosophila in the wild.</title>
        <authorList>
            <person name="Mure A."/>
            <person name="Sugiura Y."/>
            <person name="Maeda R."/>
            <person name="Honda K."/>
            <person name="Sakurai N."/>
            <person name="Takahashi Y."/>
            <person name="Watada M."/>
            <person name="Katoh T."/>
            <person name="Gotoh A."/>
            <person name="Gotoh Y."/>
            <person name="Taniguchi I."/>
            <person name="Nakamura K."/>
            <person name="Hayashi T."/>
            <person name="Katayama T."/>
            <person name="Uemura T."/>
            <person name="Hattori Y."/>
        </authorList>
    </citation>
    <scope>NUCLEOTIDE SEQUENCE [LARGE SCALE GENOMIC DNA]</scope>
    <source>
        <strain evidence="8 9">SC-9</strain>
    </source>
</reference>
<dbReference type="Pfam" id="PF01381">
    <property type="entry name" value="HTH_3"/>
    <property type="match status" value="1"/>
</dbReference>
<dbReference type="AlphaFoldDB" id="A0AAV5QHS5"/>
<keyword evidence="3" id="KW-0238">DNA-binding</keyword>
<dbReference type="PANTHER" id="PTHR10245:SF15">
    <property type="entry name" value="ENDOTHELIAL DIFFERENTIATION-RELATED FACTOR 1"/>
    <property type="match status" value="1"/>
</dbReference>
<dbReference type="SUPFAM" id="SSF47413">
    <property type="entry name" value="lambda repressor-like DNA-binding domains"/>
    <property type="match status" value="1"/>
</dbReference>
<feature type="domain" description="HTH cro/C1-type" evidence="7">
    <location>
        <begin position="92"/>
        <end position="146"/>
    </location>
</feature>
<evidence type="ECO:0000256" key="3">
    <source>
        <dbReference type="ARBA" id="ARBA00023125"/>
    </source>
</evidence>
<evidence type="ECO:0000256" key="2">
    <source>
        <dbReference type="ARBA" id="ARBA00023015"/>
    </source>
</evidence>
<comment type="similarity">
    <text evidence="1">Belongs to the MBF1 family.</text>
</comment>
<dbReference type="CDD" id="cd00093">
    <property type="entry name" value="HTH_XRE"/>
    <property type="match status" value="1"/>
</dbReference>
<dbReference type="GO" id="GO:0005634">
    <property type="term" value="C:nucleus"/>
    <property type="evidence" value="ECO:0007669"/>
    <property type="project" value="TreeGrafter"/>
</dbReference>
<evidence type="ECO:0000256" key="5">
    <source>
        <dbReference type="ARBA" id="ARBA00035107"/>
    </source>
</evidence>
<evidence type="ECO:0000256" key="1">
    <source>
        <dbReference type="ARBA" id="ARBA00009802"/>
    </source>
</evidence>
<accession>A0AAV5QHS5</accession>
<dbReference type="PANTHER" id="PTHR10245">
    <property type="entry name" value="ENDOTHELIAL DIFFERENTIATION-RELATED FACTOR 1 MULTIPROTEIN BRIDGING FACTOR 1"/>
    <property type="match status" value="1"/>
</dbReference>
<keyword evidence="4" id="KW-0804">Transcription</keyword>
<dbReference type="InterPro" id="IPR010982">
    <property type="entry name" value="Lambda_DNA-bd_dom_sf"/>
</dbReference>
<dbReference type="Proteomes" id="UP001360560">
    <property type="component" value="Unassembled WGS sequence"/>
</dbReference>